<dbReference type="EMBL" id="CP046620">
    <property type="protein sequence ID" value="QHQ37297.1"/>
    <property type="molecule type" value="Genomic_DNA"/>
</dbReference>
<accession>A0A6P1T5H5</accession>
<sequence>MRALWWLRKGGLRMGPEWEEAHAICQTAEGTPAYDRVHALAHWIEGDRFNSDYWYRRSGTERVSEDPAHEWAAQVADLEGNRGVT</sequence>
<reference evidence="1 2" key="1">
    <citation type="submission" date="2019-12" db="EMBL/GenBank/DDBJ databases">
        <title>Complete genome sequence of Algicella marina strain 9Alg 56(T) isolated from the red alga Tichocarpus crinitus.</title>
        <authorList>
            <person name="Kim S.-G."/>
            <person name="Nedashkovskaya O.I."/>
        </authorList>
    </citation>
    <scope>NUCLEOTIDE SEQUENCE [LARGE SCALE GENOMIC DNA]</scope>
    <source>
        <strain evidence="1 2">9Alg 56</strain>
    </source>
</reference>
<dbReference type="Proteomes" id="UP000464495">
    <property type="component" value="Chromosome"/>
</dbReference>
<gene>
    <name evidence="1" type="ORF">GO499_05250</name>
</gene>
<dbReference type="AlphaFoldDB" id="A0A6P1T5H5"/>
<evidence type="ECO:0000313" key="2">
    <source>
        <dbReference type="Proteomes" id="UP000464495"/>
    </source>
</evidence>
<dbReference type="KEGG" id="amaq:GO499_05250"/>
<name>A0A6P1T5H5_9RHOB</name>
<proteinExistence type="predicted"/>
<organism evidence="1 2">
    <name type="scientific">Algicella marina</name>
    <dbReference type="NCBI Taxonomy" id="2683284"/>
    <lineage>
        <taxon>Bacteria</taxon>
        <taxon>Pseudomonadati</taxon>
        <taxon>Pseudomonadota</taxon>
        <taxon>Alphaproteobacteria</taxon>
        <taxon>Rhodobacterales</taxon>
        <taxon>Paracoccaceae</taxon>
        <taxon>Algicella</taxon>
    </lineage>
</organism>
<evidence type="ECO:0000313" key="1">
    <source>
        <dbReference type="EMBL" id="QHQ37297.1"/>
    </source>
</evidence>
<protein>
    <submittedName>
        <fullName evidence="1">Uncharacterized protein</fullName>
    </submittedName>
</protein>
<keyword evidence="2" id="KW-1185">Reference proteome</keyword>